<organism evidence="3 4">
    <name type="scientific">Ceratopteris richardii</name>
    <name type="common">Triangle waterfern</name>
    <dbReference type="NCBI Taxonomy" id="49495"/>
    <lineage>
        <taxon>Eukaryota</taxon>
        <taxon>Viridiplantae</taxon>
        <taxon>Streptophyta</taxon>
        <taxon>Embryophyta</taxon>
        <taxon>Tracheophyta</taxon>
        <taxon>Polypodiopsida</taxon>
        <taxon>Polypodiidae</taxon>
        <taxon>Polypodiales</taxon>
        <taxon>Pteridineae</taxon>
        <taxon>Pteridaceae</taxon>
        <taxon>Parkerioideae</taxon>
        <taxon>Ceratopteris</taxon>
    </lineage>
</organism>
<evidence type="ECO:0000256" key="1">
    <source>
        <dbReference type="SAM" id="MobiDB-lite"/>
    </source>
</evidence>
<accession>A0A8T2UC98</accession>
<feature type="compositionally biased region" description="Basic and acidic residues" evidence="1">
    <location>
        <begin position="26"/>
        <end position="67"/>
    </location>
</feature>
<dbReference type="InterPro" id="IPR019380">
    <property type="entry name" value="Casein_kinase_sb_PP28"/>
</dbReference>
<feature type="domain" description="Casein kinase substrate phosphoprotein PP28" evidence="2">
    <location>
        <begin position="16"/>
        <end position="93"/>
    </location>
</feature>
<protein>
    <recommendedName>
        <fullName evidence="2">Casein kinase substrate phosphoprotein PP28 domain-containing protein</fullName>
    </recommendedName>
</protein>
<dbReference type="AlphaFoldDB" id="A0A8T2UC98"/>
<feature type="region of interest" description="Disordered" evidence="1">
    <location>
        <begin position="82"/>
        <end position="104"/>
    </location>
</feature>
<proteinExistence type="predicted"/>
<dbReference type="PANTHER" id="PTHR22055">
    <property type="entry name" value="28 KDA HEAT- AND ACID-STABLE PHOSPHOPROTEIN PDGF-ASSOCIATED PROTEIN"/>
    <property type="match status" value="1"/>
</dbReference>
<name>A0A8T2UC98_CERRI</name>
<dbReference type="OrthoDB" id="21120at2759"/>
<dbReference type="Proteomes" id="UP000825935">
    <property type="component" value="Chromosome 8"/>
</dbReference>
<dbReference type="InterPro" id="IPR039876">
    <property type="entry name" value="HAP28"/>
</dbReference>
<keyword evidence="4" id="KW-1185">Reference proteome</keyword>
<evidence type="ECO:0000313" key="3">
    <source>
        <dbReference type="EMBL" id="KAH7431443.1"/>
    </source>
</evidence>
<sequence length="104" mass="12278">MSQKKKGTQGLIEIENPNLVKQKNVKARDADAEKPTELSRREREELEKQRAHERYMKLQEQGKTEQAKKDLERLALIRQQRLDAAKKREEEKAAKEARKIEARK</sequence>
<evidence type="ECO:0000259" key="2">
    <source>
        <dbReference type="Pfam" id="PF10252"/>
    </source>
</evidence>
<feature type="region of interest" description="Disordered" evidence="1">
    <location>
        <begin position="1"/>
        <end position="67"/>
    </location>
</feature>
<dbReference type="EMBL" id="CM035413">
    <property type="protein sequence ID" value="KAH7431443.1"/>
    <property type="molecule type" value="Genomic_DNA"/>
</dbReference>
<dbReference type="Pfam" id="PF10252">
    <property type="entry name" value="PP28"/>
    <property type="match status" value="1"/>
</dbReference>
<comment type="caution">
    <text evidence="3">The sequence shown here is derived from an EMBL/GenBank/DDBJ whole genome shotgun (WGS) entry which is preliminary data.</text>
</comment>
<gene>
    <name evidence="3" type="ORF">KP509_08G048100</name>
</gene>
<evidence type="ECO:0000313" key="4">
    <source>
        <dbReference type="Proteomes" id="UP000825935"/>
    </source>
</evidence>
<reference evidence="3" key="1">
    <citation type="submission" date="2021-08" db="EMBL/GenBank/DDBJ databases">
        <title>WGS assembly of Ceratopteris richardii.</title>
        <authorList>
            <person name="Marchant D.B."/>
            <person name="Chen G."/>
            <person name="Jenkins J."/>
            <person name="Shu S."/>
            <person name="Leebens-Mack J."/>
            <person name="Grimwood J."/>
            <person name="Schmutz J."/>
            <person name="Soltis P."/>
            <person name="Soltis D."/>
            <person name="Chen Z.-H."/>
        </authorList>
    </citation>
    <scope>NUCLEOTIDE SEQUENCE</scope>
    <source>
        <strain evidence="3">Whitten #5841</strain>
        <tissue evidence="3">Leaf</tissue>
    </source>
</reference>